<feature type="region of interest" description="Disordered" evidence="1">
    <location>
        <begin position="20"/>
        <end position="61"/>
    </location>
</feature>
<proteinExistence type="predicted"/>
<name>A0ABP3EK37_9ACTN</name>
<comment type="caution">
    <text evidence="2">The sequence shown here is derived from an EMBL/GenBank/DDBJ whole genome shotgun (WGS) entry which is preliminary data.</text>
</comment>
<feature type="compositionally biased region" description="Basic and acidic residues" evidence="1">
    <location>
        <begin position="50"/>
        <end position="61"/>
    </location>
</feature>
<gene>
    <name evidence="2" type="ORF">GCM10009539_61820</name>
</gene>
<organism evidence="2 3">
    <name type="scientific">Cryptosporangium japonicum</name>
    <dbReference type="NCBI Taxonomy" id="80872"/>
    <lineage>
        <taxon>Bacteria</taxon>
        <taxon>Bacillati</taxon>
        <taxon>Actinomycetota</taxon>
        <taxon>Actinomycetes</taxon>
        <taxon>Cryptosporangiales</taxon>
        <taxon>Cryptosporangiaceae</taxon>
        <taxon>Cryptosporangium</taxon>
    </lineage>
</organism>
<dbReference type="Proteomes" id="UP001500967">
    <property type="component" value="Unassembled WGS sequence"/>
</dbReference>
<keyword evidence="3" id="KW-1185">Reference proteome</keyword>
<evidence type="ECO:0000256" key="1">
    <source>
        <dbReference type="SAM" id="MobiDB-lite"/>
    </source>
</evidence>
<evidence type="ECO:0000313" key="2">
    <source>
        <dbReference type="EMBL" id="GAA0266622.1"/>
    </source>
</evidence>
<dbReference type="EMBL" id="BAAAGX010000025">
    <property type="protein sequence ID" value="GAA0266622.1"/>
    <property type="molecule type" value="Genomic_DNA"/>
</dbReference>
<sequence length="61" mass="6412">MCTPAMRNALRRAADVRIAPADIDEPAGTLSDGNQQEVVPGQAPASTPDVPREELFAHVSA</sequence>
<evidence type="ECO:0000313" key="3">
    <source>
        <dbReference type="Proteomes" id="UP001500967"/>
    </source>
</evidence>
<reference evidence="3" key="1">
    <citation type="journal article" date="2019" name="Int. J. Syst. Evol. Microbiol.">
        <title>The Global Catalogue of Microorganisms (GCM) 10K type strain sequencing project: providing services to taxonomists for standard genome sequencing and annotation.</title>
        <authorList>
            <consortium name="The Broad Institute Genomics Platform"/>
            <consortium name="The Broad Institute Genome Sequencing Center for Infectious Disease"/>
            <person name="Wu L."/>
            <person name="Ma J."/>
        </authorList>
    </citation>
    <scope>NUCLEOTIDE SEQUENCE [LARGE SCALE GENOMIC DNA]</scope>
    <source>
        <strain evidence="3">JCM 10425</strain>
    </source>
</reference>
<accession>A0ABP3EK37</accession>
<protein>
    <submittedName>
        <fullName evidence="2">Uncharacterized protein</fullName>
    </submittedName>
</protein>